<evidence type="ECO:0000313" key="2">
    <source>
        <dbReference type="Proteomes" id="UP000821845"/>
    </source>
</evidence>
<keyword evidence="2" id="KW-1185">Reference proteome</keyword>
<dbReference type="Proteomes" id="UP000821845">
    <property type="component" value="Chromosome 1"/>
</dbReference>
<accession>A0ACB7TH42</accession>
<organism evidence="1 2">
    <name type="scientific">Hyalomma asiaticum</name>
    <name type="common">Tick</name>
    <dbReference type="NCBI Taxonomy" id="266040"/>
    <lineage>
        <taxon>Eukaryota</taxon>
        <taxon>Metazoa</taxon>
        <taxon>Ecdysozoa</taxon>
        <taxon>Arthropoda</taxon>
        <taxon>Chelicerata</taxon>
        <taxon>Arachnida</taxon>
        <taxon>Acari</taxon>
        <taxon>Parasitiformes</taxon>
        <taxon>Ixodida</taxon>
        <taxon>Ixodoidea</taxon>
        <taxon>Ixodidae</taxon>
        <taxon>Hyalomminae</taxon>
        <taxon>Hyalomma</taxon>
    </lineage>
</organism>
<proteinExistence type="predicted"/>
<sequence length="174" mass="19304">MSADLLQDAHEELVAMETDIQSKQMKVAQCKATLKETASRLKTLEVTQAKSILEDVKQLRKAAEIRCAEMSLDVKNGTTTVQDLHQRLAACHRMMDMLMEEKKASGEYRSLFLNAMDDAKDRRKVSLEKEALTSGVSDLTVEGDCGKLPEGVGCRVSAIPRHTWLQDVSGKTAH</sequence>
<reference evidence="1" key="1">
    <citation type="submission" date="2020-05" db="EMBL/GenBank/DDBJ databases">
        <title>Large-scale comparative analyses of tick genomes elucidate their genetic diversity and vector capacities.</title>
        <authorList>
            <person name="Jia N."/>
            <person name="Wang J."/>
            <person name="Shi W."/>
            <person name="Du L."/>
            <person name="Sun Y."/>
            <person name="Zhan W."/>
            <person name="Jiang J."/>
            <person name="Wang Q."/>
            <person name="Zhang B."/>
            <person name="Ji P."/>
            <person name="Sakyi L.B."/>
            <person name="Cui X."/>
            <person name="Yuan T."/>
            <person name="Jiang B."/>
            <person name="Yang W."/>
            <person name="Lam T.T.-Y."/>
            <person name="Chang Q."/>
            <person name="Ding S."/>
            <person name="Wang X."/>
            <person name="Zhu J."/>
            <person name="Ruan X."/>
            <person name="Zhao L."/>
            <person name="Wei J."/>
            <person name="Que T."/>
            <person name="Du C."/>
            <person name="Cheng J."/>
            <person name="Dai P."/>
            <person name="Han X."/>
            <person name="Huang E."/>
            <person name="Gao Y."/>
            <person name="Liu J."/>
            <person name="Shao H."/>
            <person name="Ye R."/>
            <person name="Li L."/>
            <person name="Wei W."/>
            <person name="Wang X."/>
            <person name="Wang C."/>
            <person name="Yang T."/>
            <person name="Huo Q."/>
            <person name="Li W."/>
            <person name="Guo W."/>
            <person name="Chen H."/>
            <person name="Zhou L."/>
            <person name="Ni X."/>
            <person name="Tian J."/>
            <person name="Zhou Y."/>
            <person name="Sheng Y."/>
            <person name="Liu T."/>
            <person name="Pan Y."/>
            <person name="Xia L."/>
            <person name="Li J."/>
            <person name="Zhao F."/>
            <person name="Cao W."/>
        </authorList>
    </citation>
    <scope>NUCLEOTIDE SEQUENCE</scope>
    <source>
        <strain evidence="1">Hyas-2018</strain>
    </source>
</reference>
<protein>
    <submittedName>
        <fullName evidence="1">Uncharacterized protein</fullName>
    </submittedName>
</protein>
<gene>
    <name evidence="1" type="ORF">HPB50_011763</name>
</gene>
<name>A0ACB7TH42_HYAAI</name>
<evidence type="ECO:0000313" key="1">
    <source>
        <dbReference type="EMBL" id="KAH6946125.1"/>
    </source>
</evidence>
<comment type="caution">
    <text evidence="1">The sequence shown here is derived from an EMBL/GenBank/DDBJ whole genome shotgun (WGS) entry which is preliminary data.</text>
</comment>
<dbReference type="EMBL" id="CM023481">
    <property type="protein sequence ID" value="KAH6946125.1"/>
    <property type="molecule type" value="Genomic_DNA"/>
</dbReference>